<feature type="region of interest" description="Disordered" evidence="1">
    <location>
        <begin position="132"/>
        <end position="163"/>
    </location>
</feature>
<evidence type="ECO:0000313" key="3">
    <source>
        <dbReference type="EMBL" id="SEI05203.1"/>
    </source>
</evidence>
<dbReference type="RefSeq" id="WP_090718471.1">
    <property type="nucleotide sequence ID" value="NZ_CDSC02000500.1"/>
</dbReference>
<dbReference type="AlphaFoldDB" id="A0A1H6MZC0"/>
<keyword evidence="2" id="KW-0732">Signal</keyword>
<sequence length="235" mass="25656">MKTIQLYVLGVLLLSSFNVLGEECNMKTSDKSSYAIKSSIYLYLNGTELNTCKCQAGYEFDPYIPKGRIFFKGREENSFSEKPLALEGMRLQCVTPRDDTKLSTVDWAVPVSVLSVMVSSVAVGRYILKQPVSSRPPVSSGDTPNTNTIDVSEDGYLAPANTRPPVPVEYEYVSSVDPVYDDGAAGPLYNDPDETVYNDASSTPIYDDGVAGPLYNDGSIELTSAPRRIPVKPPL</sequence>
<name>A0A1H6MZC0_9GAMM</name>
<accession>A0A1H6MZC0</accession>
<evidence type="ECO:0000256" key="2">
    <source>
        <dbReference type="SAM" id="SignalP"/>
    </source>
</evidence>
<feature type="chain" id="PRO_5011599172" description="Secreted protein" evidence="2">
    <location>
        <begin position="22"/>
        <end position="235"/>
    </location>
</feature>
<feature type="signal peptide" evidence="2">
    <location>
        <begin position="1"/>
        <end position="21"/>
    </location>
</feature>
<dbReference type="EMBL" id="CDSC02000500">
    <property type="protein sequence ID" value="SEI05203.1"/>
    <property type="molecule type" value="Genomic_DNA"/>
</dbReference>
<evidence type="ECO:0000256" key="1">
    <source>
        <dbReference type="SAM" id="MobiDB-lite"/>
    </source>
</evidence>
<proteinExistence type="predicted"/>
<dbReference type="OrthoDB" id="9988867at2"/>
<gene>
    <name evidence="3" type="ORF">BAZSYMA_ACONTIG98337_2</name>
</gene>
<protein>
    <recommendedName>
        <fullName evidence="5">Secreted protein</fullName>
    </recommendedName>
</protein>
<feature type="compositionally biased region" description="Polar residues" evidence="1">
    <location>
        <begin position="132"/>
        <end position="150"/>
    </location>
</feature>
<evidence type="ECO:0008006" key="5">
    <source>
        <dbReference type="Google" id="ProtNLM"/>
    </source>
</evidence>
<dbReference type="Proteomes" id="UP000198988">
    <property type="component" value="Unassembled WGS sequence"/>
</dbReference>
<reference evidence="4" key="1">
    <citation type="submission" date="2016-06" db="EMBL/GenBank/DDBJ databases">
        <authorList>
            <person name="Petersen J."/>
            <person name="Sayavedra L."/>
        </authorList>
    </citation>
    <scope>NUCLEOTIDE SEQUENCE [LARGE SCALE GENOMIC DNA]</scope>
    <source>
        <strain evidence="4">BazSymA</strain>
    </source>
</reference>
<organism evidence="3 4">
    <name type="scientific">Bathymodiolus azoricus thioautotrophic gill symbiont</name>
    <dbReference type="NCBI Taxonomy" id="235205"/>
    <lineage>
        <taxon>Bacteria</taxon>
        <taxon>Pseudomonadati</taxon>
        <taxon>Pseudomonadota</taxon>
        <taxon>Gammaproteobacteria</taxon>
        <taxon>sulfur-oxidizing symbionts</taxon>
    </lineage>
</organism>
<evidence type="ECO:0000313" key="4">
    <source>
        <dbReference type="Proteomes" id="UP000198988"/>
    </source>
</evidence>